<reference evidence="1 2" key="1">
    <citation type="submission" date="2018-06" db="EMBL/GenBank/DDBJ databases">
        <authorList>
            <consortium name="Pathogen Informatics"/>
            <person name="Doyle S."/>
        </authorList>
    </citation>
    <scope>NUCLEOTIDE SEQUENCE [LARGE SCALE GENOMIC DNA]</scope>
    <source>
        <strain evidence="1 2">NCTC11819</strain>
    </source>
</reference>
<comment type="caution">
    <text evidence="1">The sequence shown here is derived from an EMBL/GenBank/DDBJ whole genome shotgun (WGS) entry which is preliminary data.</text>
</comment>
<accession>A0A8G2HSB0</accession>
<gene>
    <name evidence="1" type="ORF">NCTC11819_00988</name>
</gene>
<dbReference type="Proteomes" id="UP000255284">
    <property type="component" value="Unassembled WGS sequence"/>
</dbReference>
<dbReference type="EMBL" id="UGGQ01000006">
    <property type="protein sequence ID" value="STO16421.1"/>
    <property type="molecule type" value="Genomic_DNA"/>
</dbReference>
<protein>
    <submittedName>
        <fullName evidence="1">Uncharacterized protein</fullName>
    </submittedName>
</protein>
<dbReference type="AlphaFoldDB" id="A0A8G2HSB0"/>
<sequence length="39" mass="4485">MLAQKYDAIYRGEILPTPGVKHCHLPGQNLGYLWLYLVI</sequence>
<organism evidence="1 2">
    <name type="scientific">Mobiluncus mulieris</name>
    <dbReference type="NCBI Taxonomy" id="2052"/>
    <lineage>
        <taxon>Bacteria</taxon>
        <taxon>Bacillati</taxon>
        <taxon>Actinomycetota</taxon>
        <taxon>Actinomycetes</taxon>
        <taxon>Actinomycetales</taxon>
        <taxon>Actinomycetaceae</taxon>
        <taxon>Mobiluncus</taxon>
    </lineage>
</organism>
<name>A0A8G2HSB0_9ACTO</name>
<evidence type="ECO:0000313" key="2">
    <source>
        <dbReference type="Proteomes" id="UP000255284"/>
    </source>
</evidence>
<evidence type="ECO:0000313" key="1">
    <source>
        <dbReference type="EMBL" id="STO16421.1"/>
    </source>
</evidence>
<proteinExistence type="predicted"/>